<dbReference type="InterPro" id="IPR016040">
    <property type="entry name" value="NAD(P)-bd_dom"/>
</dbReference>
<sequence length="214" mass="23191">MKVLVVGGNGQIGSLFLEQVRESTDWDPVAMIRKKEQADKFDQMGVSTVVGDLEWPVEELEKVVQGHDAVVFTAGSGGSTGADKTLLIDLDGAVKMMQAAENQNISRFVMVSALGASSRDRWNADLKPYYVAKHFADDALVRSSLDYTIVRPGRLLNEKGTGRIEVGEEVERASIPRADVASALIEVLRQPGTIGKSFDLISGEQDISKAIEAL</sequence>
<comment type="caution">
    <text evidence="2">The sequence shown here is derived from an EMBL/GenBank/DDBJ whole genome shotgun (WGS) entry which is preliminary data.</text>
</comment>
<reference evidence="2" key="1">
    <citation type="submission" date="2021-06" db="EMBL/GenBank/DDBJ databases">
        <title>44 bacteria genomes isolated from Dapeng, Shenzhen.</title>
        <authorList>
            <person name="Zheng W."/>
            <person name="Yu S."/>
            <person name="Huang Y."/>
        </authorList>
    </citation>
    <scope>NUCLEOTIDE SEQUENCE</scope>
    <source>
        <strain evidence="2">DP5N28-2</strain>
    </source>
</reference>
<proteinExistence type="predicted"/>
<feature type="domain" description="NAD(P)-binding" evidence="1">
    <location>
        <begin position="7"/>
        <end position="191"/>
    </location>
</feature>
<dbReference type="AlphaFoldDB" id="A0A953LEH9"/>
<name>A0A953LEH9_9BACT</name>
<evidence type="ECO:0000313" key="3">
    <source>
        <dbReference type="Proteomes" id="UP000753961"/>
    </source>
</evidence>
<protein>
    <submittedName>
        <fullName evidence="2">SDR family oxidoreductase</fullName>
    </submittedName>
</protein>
<keyword evidence="3" id="KW-1185">Reference proteome</keyword>
<organism evidence="2 3">
    <name type="scientific">Membranihabitans marinus</name>
    <dbReference type="NCBI Taxonomy" id="1227546"/>
    <lineage>
        <taxon>Bacteria</taxon>
        <taxon>Pseudomonadati</taxon>
        <taxon>Bacteroidota</taxon>
        <taxon>Saprospiria</taxon>
        <taxon>Saprospirales</taxon>
        <taxon>Saprospiraceae</taxon>
        <taxon>Membranihabitans</taxon>
    </lineage>
</organism>
<dbReference type="SUPFAM" id="SSF51735">
    <property type="entry name" value="NAD(P)-binding Rossmann-fold domains"/>
    <property type="match status" value="1"/>
</dbReference>
<dbReference type="CDD" id="cd05243">
    <property type="entry name" value="SDR_a5"/>
    <property type="match status" value="1"/>
</dbReference>
<dbReference type="Proteomes" id="UP000753961">
    <property type="component" value="Unassembled WGS sequence"/>
</dbReference>
<dbReference type="PANTHER" id="PTHR15020:SF50">
    <property type="entry name" value="UPF0659 PROTEIN YMR090W"/>
    <property type="match status" value="1"/>
</dbReference>
<dbReference type="InterPro" id="IPR036291">
    <property type="entry name" value="NAD(P)-bd_dom_sf"/>
</dbReference>
<dbReference type="Pfam" id="PF13460">
    <property type="entry name" value="NAD_binding_10"/>
    <property type="match status" value="1"/>
</dbReference>
<dbReference type="RefSeq" id="WP_222581520.1">
    <property type="nucleotide sequence ID" value="NZ_JAHVHU010000020.1"/>
</dbReference>
<dbReference type="Gene3D" id="3.40.50.720">
    <property type="entry name" value="NAD(P)-binding Rossmann-like Domain"/>
    <property type="match status" value="1"/>
</dbReference>
<gene>
    <name evidence="2" type="ORF">KUV50_17670</name>
</gene>
<dbReference type="PANTHER" id="PTHR15020">
    <property type="entry name" value="FLAVIN REDUCTASE-RELATED"/>
    <property type="match status" value="1"/>
</dbReference>
<evidence type="ECO:0000313" key="2">
    <source>
        <dbReference type="EMBL" id="MBY5959984.1"/>
    </source>
</evidence>
<dbReference type="EMBL" id="JAHVHU010000020">
    <property type="protein sequence ID" value="MBY5959984.1"/>
    <property type="molecule type" value="Genomic_DNA"/>
</dbReference>
<evidence type="ECO:0000259" key="1">
    <source>
        <dbReference type="Pfam" id="PF13460"/>
    </source>
</evidence>
<accession>A0A953LEH9</accession>